<feature type="transmembrane region" description="Helical" evidence="1">
    <location>
        <begin position="18"/>
        <end position="38"/>
    </location>
</feature>
<dbReference type="EMBL" id="WIXI01000040">
    <property type="protein sequence ID" value="MQY46228.1"/>
    <property type="molecule type" value="Genomic_DNA"/>
</dbReference>
<comment type="caution">
    <text evidence="2">The sequence shown here is derived from an EMBL/GenBank/DDBJ whole genome shotgun (WGS) entry which is preliminary data.</text>
</comment>
<dbReference type="AlphaFoldDB" id="A0A6A8A8K4"/>
<accession>A0A6A8A8K4</accession>
<keyword evidence="1" id="KW-0812">Transmembrane</keyword>
<keyword evidence="3" id="KW-1185">Reference proteome</keyword>
<evidence type="ECO:0000256" key="1">
    <source>
        <dbReference type="SAM" id="Phobius"/>
    </source>
</evidence>
<dbReference type="RefSeq" id="WP_153353729.1">
    <property type="nucleotide sequence ID" value="NZ_JAYKOO010000002.1"/>
</dbReference>
<reference evidence="2 3" key="1">
    <citation type="submission" date="2019-11" db="EMBL/GenBank/DDBJ databases">
        <title>Genome analysis of Rhizobacterium cereale a novel genus and species isolated from maize roots in North Spain.</title>
        <authorList>
            <person name="Menendez E."/>
            <person name="Flores-Felix J.D."/>
            <person name="Ramirez-Bahena M.-H."/>
            <person name="Igual J.M."/>
            <person name="Garcia-Fraile P."/>
            <person name="Peix A."/>
            <person name="Velazquez E."/>
        </authorList>
    </citation>
    <scope>NUCLEOTIDE SEQUENCE [LARGE SCALE GENOMIC DNA]</scope>
    <source>
        <strain evidence="2 3">RZME27</strain>
    </source>
</reference>
<proteinExistence type="predicted"/>
<sequence length="61" mass="6633">MSPVVTGDFVSEEQSMKLVLISTSIGVVLLAMAVTYVLPSMHGAAKSREYAQSNFNFHVEN</sequence>
<protein>
    <submittedName>
        <fullName evidence="2">Uncharacterized protein</fullName>
    </submittedName>
</protein>
<name>A0A6A8A8K4_9HYPH</name>
<evidence type="ECO:0000313" key="3">
    <source>
        <dbReference type="Proteomes" id="UP000435138"/>
    </source>
</evidence>
<organism evidence="2 3">
    <name type="scientific">Endobacterium cereale</name>
    <dbReference type="NCBI Taxonomy" id="2663029"/>
    <lineage>
        <taxon>Bacteria</taxon>
        <taxon>Pseudomonadati</taxon>
        <taxon>Pseudomonadota</taxon>
        <taxon>Alphaproteobacteria</taxon>
        <taxon>Hyphomicrobiales</taxon>
        <taxon>Rhizobiaceae</taxon>
        <taxon>Endobacterium</taxon>
    </lineage>
</organism>
<gene>
    <name evidence="2" type="ORF">GAO09_09220</name>
</gene>
<keyword evidence="1" id="KW-1133">Transmembrane helix</keyword>
<keyword evidence="1" id="KW-0472">Membrane</keyword>
<dbReference type="Proteomes" id="UP000435138">
    <property type="component" value="Unassembled WGS sequence"/>
</dbReference>
<evidence type="ECO:0000313" key="2">
    <source>
        <dbReference type="EMBL" id="MQY46228.1"/>
    </source>
</evidence>